<evidence type="ECO:0000313" key="3">
    <source>
        <dbReference type="Proteomes" id="UP001190700"/>
    </source>
</evidence>
<evidence type="ECO:0000313" key="2">
    <source>
        <dbReference type="EMBL" id="KAK3249469.1"/>
    </source>
</evidence>
<reference evidence="2 3" key="1">
    <citation type="journal article" date="2015" name="Genome Biol. Evol.">
        <title>Comparative Genomics of a Bacterivorous Green Alga Reveals Evolutionary Causalities and Consequences of Phago-Mixotrophic Mode of Nutrition.</title>
        <authorList>
            <person name="Burns J.A."/>
            <person name="Paasch A."/>
            <person name="Narechania A."/>
            <person name="Kim E."/>
        </authorList>
    </citation>
    <scope>NUCLEOTIDE SEQUENCE [LARGE SCALE GENOMIC DNA]</scope>
    <source>
        <strain evidence="2 3">PLY_AMNH</strain>
    </source>
</reference>
<feature type="compositionally biased region" description="Polar residues" evidence="1">
    <location>
        <begin position="88"/>
        <end position="107"/>
    </location>
</feature>
<proteinExistence type="predicted"/>
<dbReference type="AlphaFoldDB" id="A0AAE0C836"/>
<comment type="caution">
    <text evidence="2">The sequence shown here is derived from an EMBL/GenBank/DDBJ whole genome shotgun (WGS) entry which is preliminary data.</text>
</comment>
<gene>
    <name evidence="2" type="ORF">CYMTET_41100</name>
</gene>
<dbReference type="Proteomes" id="UP001190700">
    <property type="component" value="Unassembled WGS sequence"/>
</dbReference>
<protein>
    <submittedName>
        <fullName evidence="2">Uncharacterized protein</fullName>
    </submittedName>
</protein>
<sequence length="117" mass="12153">MVCFCGHGAIAAPPQCPGAPQRLLLGAAQCCSGRNDAAQCCSVRNDAAQCCSGRNDADQCCSGRNDAAQCCSGRNDAARACARPRASNLGSGVNTLRRSSAELTGGQNERKEQIYKK</sequence>
<dbReference type="EMBL" id="LGRX02027295">
    <property type="protein sequence ID" value="KAK3249469.1"/>
    <property type="molecule type" value="Genomic_DNA"/>
</dbReference>
<feature type="compositionally biased region" description="Basic and acidic residues" evidence="1">
    <location>
        <begin position="108"/>
        <end position="117"/>
    </location>
</feature>
<keyword evidence="3" id="KW-1185">Reference proteome</keyword>
<feature type="region of interest" description="Disordered" evidence="1">
    <location>
        <begin position="86"/>
        <end position="117"/>
    </location>
</feature>
<organism evidence="2 3">
    <name type="scientific">Cymbomonas tetramitiformis</name>
    <dbReference type="NCBI Taxonomy" id="36881"/>
    <lineage>
        <taxon>Eukaryota</taxon>
        <taxon>Viridiplantae</taxon>
        <taxon>Chlorophyta</taxon>
        <taxon>Pyramimonadophyceae</taxon>
        <taxon>Pyramimonadales</taxon>
        <taxon>Pyramimonadaceae</taxon>
        <taxon>Cymbomonas</taxon>
    </lineage>
</organism>
<accession>A0AAE0C836</accession>
<name>A0AAE0C836_9CHLO</name>
<evidence type="ECO:0000256" key="1">
    <source>
        <dbReference type="SAM" id="MobiDB-lite"/>
    </source>
</evidence>